<keyword evidence="4 6" id="KW-0548">Nucleotidyltransferase</keyword>
<comment type="catalytic activity">
    <reaction evidence="6">
        <text>a thymidine in DNA + NAD(+) = an N-(ADP-alpha-D-ribosyl)-thymidine in DNA + nicotinamide + H(+)</text>
        <dbReference type="Rhea" id="RHEA:71651"/>
        <dbReference type="Rhea" id="RHEA-COMP:13556"/>
        <dbReference type="Rhea" id="RHEA-COMP:18051"/>
        <dbReference type="ChEBI" id="CHEBI:15378"/>
        <dbReference type="ChEBI" id="CHEBI:17154"/>
        <dbReference type="ChEBI" id="CHEBI:57540"/>
        <dbReference type="ChEBI" id="CHEBI:137386"/>
        <dbReference type="ChEBI" id="CHEBI:191199"/>
    </reaction>
</comment>
<comment type="caution">
    <text evidence="6">Lacks conserved residue(s) required for the propagation of feature annotation.</text>
</comment>
<evidence type="ECO:0000256" key="3">
    <source>
        <dbReference type="ARBA" id="ARBA00022679"/>
    </source>
</evidence>
<feature type="active site" evidence="6">
    <location>
        <position position="383"/>
    </location>
</feature>
<dbReference type="PROSITE" id="PS52018">
    <property type="entry name" value="DART"/>
    <property type="match status" value="1"/>
</dbReference>
<proteinExistence type="inferred from homology"/>
<comment type="caution">
    <text evidence="8">The sequence shown here is derived from an EMBL/GenBank/DDBJ whole genome shotgun (WGS) entry which is preliminary data.</text>
</comment>
<feature type="domain" description="DarT" evidence="7">
    <location>
        <begin position="245"/>
        <end position="426"/>
    </location>
</feature>
<evidence type="ECO:0000259" key="7">
    <source>
        <dbReference type="PROSITE" id="PS52018"/>
    </source>
</evidence>
<sequence length="426" mass="49369">MNLIEKAHDIYSFNDEAIHYLTSFVVGGCEDGNVYNVFFETREDKYYYQTLDLEDYIYAQTFVSTWTTKRVNSLITAINRGGGTIGPYSLSQKGVLIDDSFFCWEDTLLIYDGIKTILKSQSTGKTYSIENTEDFAGYLIACLLSPSPTQEVKEAKAKWAGRDLISERLEKEKIEAQLRALAEEKKLFDKIFQQMFAEAINNANELTCFEEDFLASISTNKKVYNEESYENHFETESLLDEYGIDYIYHITHYSNLENILKNGLLAHGNDCVVENIDNKEVNERRNAIEPIFKENLHSYVPFYFNPKNPMLYVNKALQEDIIILAFARKLLTKEKTIFTNGNAAKQGINFYNNLSDLGELNWECLNNSHWHVFENGKSERMAETLVLKEVQIKHLKKIYCFDKTTLSYISEIDDELDVEINKNLYF</sequence>
<feature type="binding site" evidence="6">
    <location>
        <begin position="249"/>
        <end position="251"/>
    </location>
    <ligand>
        <name>NAD(+)</name>
        <dbReference type="ChEBI" id="CHEBI:57540"/>
    </ligand>
</feature>
<name>A0ABU9TJ91_9GAMM</name>
<comment type="similarity">
    <text evidence="6">Belongs to the DarT ADP-ribosyltransferase family.</text>
</comment>
<dbReference type="EMBL" id="JBBMQX010000012">
    <property type="protein sequence ID" value="MEM5533784.1"/>
    <property type="molecule type" value="Genomic_DNA"/>
</dbReference>
<keyword evidence="2 6" id="KW-0328">Glycosyltransferase</keyword>
<dbReference type="Proteomes" id="UP001457661">
    <property type="component" value="Unassembled WGS sequence"/>
</dbReference>
<keyword evidence="1 6" id="KW-1277">Toxin-antitoxin system</keyword>
<feature type="active site" description="Proton acceptor" evidence="6">
    <location>
        <position position="285"/>
    </location>
</feature>
<accession>A0ABU9TJ91</accession>
<keyword evidence="3 6" id="KW-0808">Transferase</keyword>
<evidence type="ECO:0000256" key="4">
    <source>
        <dbReference type="ARBA" id="ARBA00022695"/>
    </source>
</evidence>
<evidence type="ECO:0000256" key="2">
    <source>
        <dbReference type="ARBA" id="ARBA00022676"/>
    </source>
</evidence>
<organism evidence="8 9">
    <name type="scientific">Pseudoalteromonas arctica</name>
    <dbReference type="NCBI Taxonomy" id="394751"/>
    <lineage>
        <taxon>Bacteria</taxon>
        <taxon>Pseudomonadati</taxon>
        <taxon>Pseudomonadota</taxon>
        <taxon>Gammaproteobacteria</taxon>
        <taxon>Alteromonadales</taxon>
        <taxon>Pseudoalteromonadaceae</taxon>
        <taxon>Pseudoalteromonas</taxon>
    </lineage>
</organism>
<dbReference type="Pfam" id="PF14487">
    <property type="entry name" value="DarT"/>
    <property type="match status" value="1"/>
</dbReference>
<keyword evidence="9" id="KW-1185">Reference proteome</keyword>
<gene>
    <name evidence="8" type="ORF">WNY57_15205</name>
</gene>
<reference evidence="8 9" key="1">
    <citation type="submission" date="2024-03" db="EMBL/GenBank/DDBJ databases">
        <title>Community enrichment and isolation of bacterial strains for fucoidan degradation.</title>
        <authorList>
            <person name="Sichert A."/>
        </authorList>
    </citation>
    <scope>NUCLEOTIDE SEQUENCE [LARGE SCALE GENOMIC DNA]</scope>
    <source>
        <strain evidence="8 9">AS26</strain>
    </source>
</reference>
<protein>
    <submittedName>
        <fullName evidence="8">DUF4433 domain-containing protein</fullName>
    </submittedName>
</protein>
<dbReference type="InterPro" id="IPR029494">
    <property type="entry name" value="DarT"/>
</dbReference>
<dbReference type="PROSITE" id="PS51257">
    <property type="entry name" value="PROKAR_LIPOPROTEIN"/>
    <property type="match status" value="1"/>
</dbReference>
<evidence type="ECO:0000313" key="9">
    <source>
        <dbReference type="Proteomes" id="UP001457661"/>
    </source>
</evidence>
<feature type="binding site" evidence="6">
    <location>
        <position position="285"/>
    </location>
    <ligand>
        <name>NAD(+)</name>
        <dbReference type="ChEBI" id="CHEBI:57540"/>
    </ligand>
</feature>
<evidence type="ECO:0000256" key="1">
    <source>
        <dbReference type="ARBA" id="ARBA00022649"/>
    </source>
</evidence>
<evidence type="ECO:0000313" key="8">
    <source>
        <dbReference type="EMBL" id="MEM5533784.1"/>
    </source>
</evidence>
<evidence type="ECO:0000256" key="5">
    <source>
        <dbReference type="ARBA" id="ARBA00023125"/>
    </source>
</evidence>
<keyword evidence="5 6" id="KW-0238">DNA-binding</keyword>
<dbReference type="RefSeq" id="WP_342880074.1">
    <property type="nucleotide sequence ID" value="NZ_JBBMQX010000012.1"/>
</dbReference>
<evidence type="ECO:0000256" key="6">
    <source>
        <dbReference type="PROSITE-ProRule" id="PRU01362"/>
    </source>
</evidence>